<dbReference type="GO" id="GO:0004045">
    <property type="term" value="F:peptidyl-tRNA hydrolase activity"/>
    <property type="evidence" value="ECO:0007669"/>
    <property type="project" value="UniProtKB-EC"/>
</dbReference>
<protein>
    <recommendedName>
        <fullName evidence="3">Large ribosomal subunit protein mL62</fullName>
        <ecNumber evidence="1">3.1.1.29</ecNumber>
    </recommendedName>
    <alternativeName>
        <fullName evidence="4">Peptidyl-tRNA hydrolase ICT1, mitochondrial</fullName>
    </alternativeName>
</protein>
<dbReference type="STRING" id="6526.A0A2C9L2S7"/>
<dbReference type="PROSITE" id="PS00745">
    <property type="entry name" value="RF_PROK_I"/>
    <property type="match status" value="1"/>
</dbReference>
<dbReference type="OrthoDB" id="270639at2759"/>
<evidence type="ECO:0000256" key="1">
    <source>
        <dbReference type="ARBA" id="ARBA00013260"/>
    </source>
</evidence>
<dbReference type="EC" id="3.1.1.29" evidence="1"/>
<sequence>MIPLRTFLIRHRYIFKHVLKAQDHLKVLNAGYKSQLSLDKIYPNSDPDYLRIKKSDLGSAKKGQQQEEVSDQSKEQFSGFIPIDSLQIITSRSSGPGGQGVNTANSKVEVRFHLESAEWIPNWIKPKLSEQEQGRLTKDGYLIVKSDMTRKQLLNQADCMNKIRQMIFTASFIPKKPTKEDVELHEKRKNKIKAEVLREKRIRSVIKSSRSNPEL</sequence>
<evidence type="ECO:0000256" key="2">
    <source>
        <dbReference type="ARBA" id="ARBA00038225"/>
    </source>
</evidence>
<dbReference type="KEGG" id="bgt:106078577"/>
<dbReference type="GO" id="GO:0016150">
    <property type="term" value="F:translation release factor activity, codon nonspecific"/>
    <property type="evidence" value="ECO:0007669"/>
    <property type="project" value="TreeGrafter"/>
</dbReference>
<dbReference type="InterPro" id="IPR052104">
    <property type="entry name" value="Mito_Release_Factor_mL62"/>
</dbReference>
<dbReference type="VEuPathDB" id="VectorBase:BGLB026395"/>
<proteinExistence type="inferred from homology"/>
<dbReference type="InterPro" id="IPR000352">
    <property type="entry name" value="Pep_chain_release_fac_I"/>
</dbReference>
<reference evidence="6" key="1">
    <citation type="submission" date="2020-05" db="UniProtKB">
        <authorList>
            <consortium name="EnsemblMetazoa"/>
        </authorList>
    </citation>
    <scope>IDENTIFICATION</scope>
    <source>
        <strain evidence="6">BB02</strain>
    </source>
</reference>
<dbReference type="GO" id="GO:0005762">
    <property type="term" value="C:mitochondrial large ribosomal subunit"/>
    <property type="evidence" value="ECO:0007669"/>
    <property type="project" value="TreeGrafter"/>
</dbReference>
<evidence type="ECO:0000259" key="5">
    <source>
        <dbReference type="PROSITE" id="PS00745"/>
    </source>
</evidence>
<dbReference type="EnsemblMetazoa" id="BGLB026395-RA">
    <property type="protein sequence ID" value="BGLB026395-PA"/>
    <property type="gene ID" value="BGLB026395"/>
</dbReference>
<dbReference type="VEuPathDB" id="VectorBase:BGLAX_044803"/>
<dbReference type="AlphaFoldDB" id="A0A2C9L2S7"/>
<dbReference type="Gene3D" id="3.30.160.20">
    <property type="match status" value="1"/>
</dbReference>
<evidence type="ECO:0000256" key="4">
    <source>
        <dbReference type="ARBA" id="ARBA00041531"/>
    </source>
</evidence>
<dbReference type="Proteomes" id="UP000076420">
    <property type="component" value="Unassembled WGS sequence"/>
</dbReference>
<dbReference type="PANTHER" id="PTHR11075:SF54">
    <property type="entry name" value="LARGE RIBOSOMAL SUBUNIT PROTEIN ML62"/>
    <property type="match status" value="1"/>
</dbReference>
<evidence type="ECO:0000256" key="3">
    <source>
        <dbReference type="ARBA" id="ARBA00039441"/>
    </source>
</evidence>
<dbReference type="PANTHER" id="PTHR11075">
    <property type="entry name" value="PEPTIDE CHAIN RELEASE FACTOR"/>
    <property type="match status" value="1"/>
</dbReference>
<dbReference type="Pfam" id="PF00472">
    <property type="entry name" value="RF-1"/>
    <property type="match status" value="1"/>
</dbReference>
<accession>A0A2C9L2S7</accession>
<comment type="similarity">
    <text evidence="2">Belongs to the prokaryotic/mitochondrial release factor family. Mitochondrion-specific ribosomal protein mL62 subfamily.</text>
</comment>
<dbReference type="GO" id="GO:0070126">
    <property type="term" value="P:mitochondrial translational termination"/>
    <property type="evidence" value="ECO:0007669"/>
    <property type="project" value="TreeGrafter"/>
</dbReference>
<organism evidence="6 7">
    <name type="scientific">Biomphalaria glabrata</name>
    <name type="common">Bloodfluke planorb</name>
    <name type="synonym">Freshwater snail</name>
    <dbReference type="NCBI Taxonomy" id="6526"/>
    <lineage>
        <taxon>Eukaryota</taxon>
        <taxon>Metazoa</taxon>
        <taxon>Spiralia</taxon>
        <taxon>Lophotrochozoa</taxon>
        <taxon>Mollusca</taxon>
        <taxon>Gastropoda</taxon>
        <taxon>Heterobranchia</taxon>
        <taxon>Euthyneura</taxon>
        <taxon>Panpulmonata</taxon>
        <taxon>Hygrophila</taxon>
        <taxon>Lymnaeoidea</taxon>
        <taxon>Planorbidae</taxon>
        <taxon>Biomphalaria</taxon>
    </lineage>
</organism>
<dbReference type="RefSeq" id="XP_013094930.2">
    <property type="nucleotide sequence ID" value="XM_013239476.2"/>
</dbReference>
<evidence type="ECO:0000313" key="6">
    <source>
        <dbReference type="EnsemblMetazoa" id="BGLB026395-PA"/>
    </source>
</evidence>
<dbReference type="SUPFAM" id="SSF110916">
    <property type="entry name" value="Peptidyl-tRNA hydrolase domain-like"/>
    <property type="match status" value="1"/>
</dbReference>
<feature type="domain" description="Prokaryotic-type class I peptide chain release factors" evidence="5">
    <location>
        <begin position="92"/>
        <end position="108"/>
    </location>
</feature>
<name>A0A2C9L2S7_BIOGL</name>
<evidence type="ECO:0000313" key="7">
    <source>
        <dbReference type="Proteomes" id="UP000076420"/>
    </source>
</evidence>
<gene>
    <name evidence="6" type="primary">106078577</name>
</gene>
<dbReference type="FunFam" id="3.30.160.20:FF:000046">
    <property type="entry name" value="Peptidyl-tRNA hydrolase ICT1"/>
    <property type="match status" value="1"/>
</dbReference>